<dbReference type="PROSITE" id="PS51257">
    <property type="entry name" value="PROKAR_LIPOPROTEIN"/>
    <property type="match status" value="1"/>
</dbReference>
<sequence length="109" mass="12177">MLRSFVLSISLPVFMSCFLFSSNAIGSEGKVIPIDFLNQKTNIIDRDTSCFFKKKTLEDIIVNNKISTSDIDRCIAECSYLIGIPGDYGSTRFHSCLAQCKGMIPMCDF</sequence>
<keyword evidence="3" id="KW-1185">Reference proteome</keyword>
<feature type="signal peptide" evidence="1">
    <location>
        <begin position="1"/>
        <end position="26"/>
    </location>
</feature>
<evidence type="ECO:0000313" key="2">
    <source>
        <dbReference type="EMBL" id="MFJ5430065.1"/>
    </source>
</evidence>
<name>A0ABW8GBK5_9GAMM</name>
<feature type="chain" id="PRO_5047503757" evidence="1">
    <location>
        <begin position="27"/>
        <end position="109"/>
    </location>
</feature>
<reference evidence="2 3" key="1">
    <citation type="submission" date="2024-10" db="EMBL/GenBank/DDBJ databases">
        <authorList>
            <person name="Lu C.-H."/>
        </authorList>
    </citation>
    <scope>NUCLEOTIDE SEQUENCE [LARGE SCALE GENOMIC DNA]</scope>
    <source>
        <strain evidence="2 3">22ZTDG03-2</strain>
    </source>
</reference>
<dbReference type="RefSeq" id="WP_400396288.1">
    <property type="nucleotide sequence ID" value="NZ_JBIXLL010000007.1"/>
</dbReference>
<accession>A0ABW8GBK5</accession>
<gene>
    <name evidence="2" type="ORF">ACIPUP_12975</name>
</gene>
<comment type="caution">
    <text evidence="2">The sequence shown here is derived from an EMBL/GenBank/DDBJ whole genome shotgun (WGS) entry which is preliminary data.</text>
</comment>
<dbReference type="EMBL" id="JBIXLL010000007">
    <property type="protein sequence ID" value="MFJ5430065.1"/>
    <property type="molecule type" value="Genomic_DNA"/>
</dbReference>
<protein>
    <submittedName>
        <fullName evidence="2">Uncharacterized protein</fullName>
    </submittedName>
</protein>
<evidence type="ECO:0000313" key="3">
    <source>
        <dbReference type="Proteomes" id="UP001617689"/>
    </source>
</evidence>
<evidence type="ECO:0000256" key="1">
    <source>
        <dbReference type="SAM" id="SignalP"/>
    </source>
</evidence>
<dbReference type="Proteomes" id="UP001617689">
    <property type="component" value="Unassembled WGS sequence"/>
</dbReference>
<keyword evidence="1" id="KW-0732">Signal</keyword>
<proteinExistence type="predicted"/>
<organism evidence="2 3">
    <name type="scientific">Pectobacterium actinidiae</name>
    <dbReference type="NCBI Taxonomy" id="1507808"/>
    <lineage>
        <taxon>Bacteria</taxon>
        <taxon>Pseudomonadati</taxon>
        <taxon>Pseudomonadota</taxon>
        <taxon>Gammaproteobacteria</taxon>
        <taxon>Enterobacterales</taxon>
        <taxon>Pectobacteriaceae</taxon>
        <taxon>Pectobacterium</taxon>
    </lineage>
</organism>